<keyword evidence="3" id="KW-0238">DNA-binding</keyword>
<dbReference type="SUPFAM" id="SSF52540">
    <property type="entry name" value="P-loop containing nucleoside triphosphate hydrolases"/>
    <property type="match status" value="1"/>
</dbReference>
<dbReference type="PANTHER" id="PTHR11361:SF152">
    <property type="entry name" value="DNA MISMATCH REPAIR PROTEIN"/>
    <property type="match status" value="1"/>
</dbReference>
<dbReference type="Pfam" id="PF00488">
    <property type="entry name" value="MutS_V"/>
    <property type="match status" value="1"/>
</dbReference>
<keyword evidence="4" id="KW-0472">Membrane</keyword>
<keyword evidence="7" id="KW-1185">Reference proteome</keyword>
<dbReference type="GO" id="GO:0006298">
    <property type="term" value="P:mismatch repair"/>
    <property type="evidence" value="ECO:0007669"/>
    <property type="project" value="InterPro"/>
</dbReference>
<keyword evidence="4" id="KW-0812">Transmembrane</keyword>
<dbReference type="InterPro" id="IPR045076">
    <property type="entry name" value="MutS"/>
</dbReference>
<dbReference type="GO" id="GO:0140664">
    <property type="term" value="F:ATP-dependent DNA damage sensor activity"/>
    <property type="evidence" value="ECO:0007669"/>
    <property type="project" value="InterPro"/>
</dbReference>
<keyword evidence="2" id="KW-0067">ATP-binding</keyword>
<dbReference type="AlphaFoldDB" id="A0AAW3JVS8"/>
<dbReference type="InterPro" id="IPR027417">
    <property type="entry name" value="P-loop_NTPase"/>
</dbReference>
<dbReference type="InterPro" id="IPR036187">
    <property type="entry name" value="DNA_mismatch_repair_MutS_sf"/>
</dbReference>
<dbReference type="SMART" id="SM00534">
    <property type="entry name" value="MUTSac"/>
    <property type="match status" value="1"/>
</dbReference>
<dbReference type="SUPFAM" id="SSF48334">
    <property type="entry name" value="DNA repair protein MutS, domain III"/>
    <property type="match status" value="1"/>
</dbReference>
<name>A0AAW3JVS8_9FIRM</name>
<evidence type="ECO:0000313" key="7">
    <source>
        <dbReference type="Proteomes" id="UP000050833"/>
    </source>
</evidence>
<feature type="domain" description="DNA mismatch repair proteins mutS family" evidence="5">
    <location>
        <begin position="362"/>
        <end position="548"/>
    </location>
</feature>
<reference evidence="6 7" key="1">
    <citation type="submission" date="2015-10" db="EMBL/GenBank/DDBJ databases">
        <title>Butyribacter intestini gen. nov., sp. nov., a butyric acid-producing bacterium of the family Lachnospiraceae isolated from the human faeces.</title>
        <authorList>
            <person name="Zou Y."/>
            <person name="Xue W."/>
            <person name="Luo G."/>
            <person name="Lv M."/>
        </authorList>
    </citation>
    <scope>NUCLEOTIDE SEQUENCE [LARGE SCALE GENOMIC DNA]</scope>
    <source>
        <strain evidence="6 7">TF01-11</strain>
    </source>
</reference>
<dbReference type="EMBL" id="LLKB01000001">
    <property type="protein sequence ID" value="KQC86630.1"/>
    <property type="molecule type" value="Genomic_DNA"/>
</dbReference>
<gene>
    <name evidence="6" type="ORF">APZ18_05545</name>
</gene>
<evidence type="ECO:0000256" key="4">
    <source>
        <dbReference type="SAM" id="Phobius"/>
    </source>
</evidence>
<dbReference type="Gene3D" id="3.40.50.300">
    <property type="entry name" value="P-loop containing nucleotide triphosphate hydrolases"/>
    <property type="match status" value="1"/>
</dbReference>
<evidence type="ECO:0000256" key="2">
    <source>
        <dbReference type="ARBA" id="ARBA00022840"/>
    </source>
</evidence>
<comment type="caution">
    <text evidence="6">The sequence shown here is derived from an EMBL/GenBank/DDBJ whole genome shotgun (WGS) entry which is preliminary data.</text>
</comment>
<sequence>MDNSIKITIGVIIILVLVVIKVVYDEKKYMEKLTSRLKRTWGQPTRQEYSEVIWKNIKYYHENTAGENDIDDITWNDLELDRVYEKINHTRTSVGEEYLYAMLHKPCTDSEELAERERVIELMADNEEERLKLQIAFSQMGKPGKISVYEYMNSVKDINAPNRLKHILSGILFLISGALCFVWPSVMIIVFVAVVVHNIFSYYKDKSLIEPYIQLFGFIVRTVAQSRDIVDLKISGLEDYMDSLDKSVKSFKKFCKHSSLIAGGQMGGDLLDSLMDYVRMLVHIDIIKMCTMVSEAKKLNEELFNIYEVIGFLDSMISICSYRESLENWCIPEFDNKNIGIGAKNLYHPLIAKPVKNSISVEKSVLLTGSNASGKSTFIKTVAINAIFAQTINTVLADSYKTCFYYIYSSMALRDDLENSESYYIVEIRSLQRILDKVKESKVPVLCFIDEVLRGTNTLERIASSSEILAYLAGKGAMCFAATHDIELTNMLKKYYVNYHFEEHVDEEDVLFDYRLREGAANTRNAIKLLNMIGYDKVITYNAEKQARDFLKNGLWKETE</sequence>
<dbReference type="RefSeq" id="WP_055942389.1">
    <property type="nucleotide sequence ID" value="NZ_JAQDCV010000001.1"/>
</dbReference>
<dbReference type="GO" id="GO:0005524">
    <property type="term" value="F:ATP binding"/>
    <property type="evidence" value="ECO:0007669"/>
    <property type="project" value="UniProtKB-KW"/>
</dbReference>
<evidence type="ECO:0000313" key="6">
    <source>
        <dbReference type="EMBL" id="KQC86630.1"/>
    </source>
</evidence>
<protein>
    <recommendedName>
        <fullName evidence="5">DNA mismatch repair proteins mutS family domain-containing protein</fullName>
    </recommendedName>
</protein>
<evidence type="ECO:0000259" key="5">
    <source>
        <dbReference type="SMART" id="SM00534"/>
    </source>
</evidence>
<proteinExistence type="predicted"/>
<evidence type="ECO:0000256" key="3">
    <source>
        <dbReference type="ARBA" id="ARBA00023125"/>
    </source>
</evidence>
<accession>A0AAW3JVS8</accession>
<dbReference type="PANTHER" id="PTHR11361">
    <property type="entry name" value="DNA MISMATCH REPAIR PROTEIN MUTS FAMILY MEMBER"/>
    <property type="match status" value="1"/>
</dbReference>
<dbReference type="GO" id="GO:0005829">
    <property type="term" value="C:cytosol"/>
    <property type="evidence" value="ECO:0007669"/>
    <property type="project" value="TreeGrafter"/>
</dbReference>
<keyword evidence="4" id="KW-1133">Transmembrane helix</keyword>
<dbReference type="Gene3D" id="1.10.1420.10">
    <property type="match status" value="1"/>
</dbReference>
<organism evidence="6 7">
    <name type="scientific">Butyribacter intestini</name>
    <dbReference type="NCBI Taxonomy" id="1703332"/>
    <lineage>
        <taxon>Bacteria</taxon>
        <taxon>Bacillati</taxon>
        <taxon>Bacillota</taxon>
        <taxon>Clostridia</taxon>
        <taxon>Lachnospirales</taxon>
        <taxon>Lachnospiraceae</taxon>
        <taxon>Butyribacter</taxon>
    </lineage>
</organism>
<keyword evidence="1" id="KW-0547">Nucleotide-binding</keyword>
<dbReference type="InterPro" id="IPR000432">
    <property type="entry name" value="DNA_mismatch_repair_MutS_C"/>
</dbReference>
<dbReference type="Proteomes" id="UP000050833">
    <property type="component" value="Unassembled WGS sequence"/>
</dbReference>
<evidence type="ECO:0000256" key="1">
    <source>
        <dbReference type="ARBA" id="ARBA00022741"/>
    </source>
</evidence>
<feature type="transmembrane region" description="Helical" evidence="4">
    <location>
        <begin position="171"/>
        <end position="196"/>
    </location>
</feature>
<dbReference type="GO" id="GO:0030983">
    <property type="term" value="F:mismatched DNA binding"/>
    <property type="evidence" value="ECO:0007669"/>
    <property type="project" value="InterPro"/>
</dbReference>
<feature type="transmembrane region" description="Helical" evidence="4">
    <location>
        <begin position="6"/>
        <end position="24"/>
    </location>
</feature>